<evidence type="ECO:0000256" key="7">
    <source>
        <dbReference type="HAMAP-Rule" id="MF_00258"/>
    </source>
</evidence>
<dbReference type="HAMAP" id="MF_00258">
    <property type="entry name" value="Glu_racemase"/>
    <property type="match status" value="1"/>
</dbReference>
<dbReference type="PANTHER" id="PTHR21198:SF3">
    <property type="entry name" value="GLUTAMATE RACEMASE"/>
    <property type="match status" value="1"/>
</dbReference>
<feature type="binding site" evidence="7">
    <location>
        <begin position="42"/>
        <end position="43"/>
    </location>
    <ligand>
        <name>substrate</name>
    </ligand>
</feature>
<feature type="binding site" evidence="7">
    <location>
        <begin position="75"/>
        <end position="76"/>
    </location>
    <ligand>
        <name>substrate</name>
    </ligand>
</feature>
<organism evidence="8 9">
    <name type="scientific">Treponema pedis</name>
    <dbReference type="NCBI Taxonomy" id="409322"/>
    <lineage>
        <taxon>Bacteria</taxon>
        <taxon>Pseudomonadati</taxon>
        <taxon>Spirochaetota</taxon>
        <taxon>Spirochaetia</taxon>
        <taxon>Spirochaetales</taxon>
        <taxon>Treponemataceae</taxon>
        <taxon>Treponema</taxon>
    </lineage>
</organism>
<dbReference type="EC" id="5.1.1.3" evidence="2 7"/>
<evidence type="ECO:0000256" key="1">
    <source>
        <dbReference type="ARBA" id="ARBA00001602"/>
    </source>
</evidence>
<evidence type="ECO:0000256" key="6">
    <source>
        <dbReference type="ARBA" id="ARBA00023316"/>
    </source>
</evidence>
<evidence type="ECO:0000256" key="2">
    <source>
        <dbReference type="ARBA" id="ARBA00013090"/>
    </source>
</evidence>
<dbReference type="AlphaFoldDB" id="A0A7S6WRS0"/>
<dbReference type="SUPFAM" id="SSF53681">
    <property type="entry name" value="Aspartate/glutamate racemase"/>
    <property type="match status" value="2"/>
</dbReference>
<keyword evidence="5 7" id="KW-0413">Isomerase</keyword>
<evidence type="ECO:0000313" key="9">
    <source>
        <dbReference type="Proteomes" id="UP000593915"/>
    </source>
</evidence>
<keyword evidence="6 7" id="KW-0961">Cell wall biogenesis/degradation</keyword>
<accession>A0A7S6WRS0</accession>
<sequence>MDKAQYVFLDSGIGGLPYLKHLTDIYPEASCSYVADIKHFPYGEKTLKEVIEFSSETVKKIIKVINPKIIIIACNTISVAALSHLRKMFDIPFVGTVPAIKPAAAVSKNKKIAVLATERTVNDIYTQKLIEEFGAGCNFFMRADSTLVKKIEKELFASSQTEKEKALSPAVEFFKAVGADTAVLACTHFLHLREEFIKACSPDIGIVDSLDGVINQALKISPVNLEHKTNGKNKFYITAERNFKTEKKYSIYAENFNMQLEYLN</sequence>
<dbReference type="PANTHER" id="PTHR21198">
    <property type="entry name" value="GLUTAMATE RACEMASE"/>
    <property type="match status" value="1"/>
</dbReference>
<name>A0A7S6WRS0_9SPIR</name>
<dbReference type="GO" id="GO:0071555">
    <property type="term" value="P:cell wall organization"/>
    <property type="evidence" value="ECO:0007669"/>
    <property type="project" value="UniProtKB-KW"/>
</dbReference>
<evidence type="ECO:0000256" key="3">
    <source>
        <dbReference type="ARBA" id="ARBA00022960"/>
    </source>
</evidence>
<comment type="pathway">
    <text evidence="7">Cell wall biogenesis; peptidoglycan biosynthesis.</text>
</comment>
<evidence type="ECO:0000256" key="5">
    <source>
        <dbReference type="ARBA" id="ARBA00023235"/>
    </source>
</evidence>
<comment type="function">
    <text evidence="7">Provides the (R)-glutamate required for cell wall biosynthesis.</text>
</comment>
<dbReference type="GO" id="GO:0009252">
    <property type="term" value="P:peptidoglycan biosynthetic process"/>
    <property type="evidence" value="ECO:0007669"/>
    <property type="project" value="UniProtKB-UniRule"/>
</dbReference>
<dbReference type="GO" id="GO:0008360">
    <property type="term" value="P:regulation of cell shape"/>
    <property type="evidence" value="ECO:0007669"/>
    <property type="project" value="UniProtKB-KW"/>
</dbReference>
<dbReference type="EMBL" id="CP061839">
    <property type="protein sequence ID" value="QOW62163.1"/>
    <property type="molecule type" value="Genomic_DNA"/>
</dbReference>
<dbReference type="NCBIfam" id="TIGR00067">
    <property type="entry name" value="glut_race"/>
    <property type="match status" value="1"/>
</dbReference>
<dbReference type="Proteomes" id="UP000593915">
    <property type="component" value="Chromosome"/>
</dbReference>
<keyword evidence="4 7" id="KW-0573">Peptidoglycan synthesis</keyword>
<feature type="active site" description="Proton donor/acceptor" evidence="7">
    <location>
        <position position="186"/>
    </location>
</feature>
<dbReference type="Gene3D" id="3.40.50.1860">
    <property type="match status" value="2"/>
</dbReference>
<dbReference type="InterPro" id="IPR015942">
    <property type="entry name" value="Asp/Glu/hydantoin_racemase"/>
</dbReference>
<gene>
    <name evidence="7 8" type="primary">murI</name>
    <name evidence="8" type="ORF">IFE08_07645</name>
</gene>
<evidence type="ECO:0000256" key="4">
    <source>
        <dbReference type="ARBA" id="ARBA00022984"/>
    </source>
</evidence>
<comment type="similarity">
    <text evidence="7">Belongs to the aspartate/glutamate racemases family.</text>
</comment>
<dbReference type="RefSeq" id="WP_038098818.1">
    <property type="nucleotide sequence ID" value="NZ_CP061839.1"/>
</dbReference>
<dbReference type="Pfam" id="PF01177">
    <property type="entry name" value="Asp_Glu_race"/>
    <property type="match status" value="1"/>
</dbReference>
<evidence type="ECO:0000313" key="8">
    <source>
        <dbReference type="EMBL" id="QOW62163.1"/>
    </source>
</evidence>
<protein>
    <recommendedName>
        <fullName evidence="2 7">Glutamate racemase</fullName>
        <ecNumber evidence="2 7">5.1.1.3</ecNumber>
    </recommendedName>
</protein>
<feature type="active site" description="Proton donor/acceptor" evidence="7">
    <location>
        <position position="74"/>
    </location>
</feature>
<feature type="binding site" evidence="7">
    <location>
        <begin position="10"/>
        <end position="11"/>
    </location>
    <ligand>
        <name>substrate</name>
    </ligand>
</feature>
<comment type="catalytic activity">
    <reaction evidence="1 7">
        <text>L-glutamate = D-glutamate</text>
        <dbReference type="Rhea" id="RHEA:12813"/>
        <dbReference type="ChEBI" id="CHEBI:29985"/>
        <dbReference type="ChEBI" id="CHEBI:29986"/>
        <dbReference type="EC" id="5.1.1.3"/>
    </reaction>
</comment>
<dbReference type="GO" id="GO:0008881">
    <property type="term" value="F:glutamate racemase activity"/>
    <property type="evidence" value="ECO:0007669"/>
    <property type="project" value="UniProtKB-UniRule"/>
</dbReference>
<dbReference type="InterPro" id="IPR004391">
    <property type="entry name" value="Glu_race"/>
</dbReference>
<dbReference type="InterPro" id="IPR001920">
    <property type="entry name" value="Asp/Glu_race"/>
</dbReference>
<reference evidence="8 9" key="1">
    <citation type="submission" date="2020-09" db="EMBL/GenBank/DDBJ databases">
        <title>Characterization of Treponema spp. from bovine digital dermatitis in Korea.</title>
        <authorList>
            <person name="Espiritu H.M."/>
            <person name="Cho Y.I."/>
            <person name="Mamuad L."/>
        </authorList>
    </citation>
    <scope>NUCLEOTIDE SEQUENCE [LARGE SCALE GENOMIC DNA]</scope>
    <source>
        <strain evidence="8 9">KS1</strain>
    </source>
</reference>
<feature type="binding site" evidence="7">
    <location>
        <begin position="187"/>
        <end position="188"/>
    </location>
    <ligand>
        <name>substrate</name>
    </ligand>
</feature>
<keyword evidence="3 7" id="KW-0133">Cell shape</keyword>
<dbReference type="UniPathway" id="UPA00219"/>
<proteinExistence type="inferred from homology"/>